<dbReference type="PROSITE" id="PS52016">
    <property type="entry name" value="TONB_DEPENDENT_REC_3"/>
    <property type="match status" value="1"/>
</dbReference>
<evidence type="ECO:0000259" key="8">
    <source>
        <dbReference type="Pfam" id="PF07715"/>
    </source>
</evidence>
<dbReference type="AlphaFoldDB" id="A0A6A7VRT7"/>
<dbReference type="GO" id="GO:0009279">
    <property type="term" value="C:cell outer membrane"/>
    <property type="evidence" value="ECO:0007669"/>
    <property type="project" value="UniProtKB-SubCell"/>
</dbReference>
<evidence type="ECO:0000256" key="6">
    <source>
        <dbReference type="ARBA" id="ARBA00023237"/>
    </source>
</evidence>
<sequence>MNFKSREKLLASVAALSLLGISPQQTFAAQITTNQAVQQTKKITGNVSDATGPIIGATVKVKGTRNAAVTDFDGNYTLNVGAGQTVEVTYVGYITKTFKVGGQSKYDITLVEDDNSLDEVVVVGYGTMKKSDISGASVSMGEDQIKGSIITNLDQSFQGRVAGVTSVATSGAPGSSTSIRVRGQSTINAGAEPLYVIDGVIFQGGGSSGGSLGLGDALGNGSVSTVSPMSTINPADIVSMEILKDASATAIYGAQGANGVVLITTKRGKIGEAKFTYDGMAAWQYQGKRIDILNLREFSEYYNDFVNNGWISQDQARPDFSDPSILGRGTNWQDAVFRTAFQHQHQVAAQGGTEKVKYYVSGGMMDQDGTIIGSNFKRLNVRANLDAQLKKWFKIGMNTTYTRAKERLLHADGTEGVITYALTTPPDIAIYDVDGNYTSVVRDGWSSPNPIAQALSKDITMKRNKLTGNIFADITPIKNLTWHTELGYDLSWSDAEVFTPTMHLGNWNQDTNFASWQKNTSKYWQFKNYITYNNGSIKKHSFTAMLGQEAWRSDWDYTYQANANLPNNTIHLPSLGSSTPSIKSGFGVTTMSSFFTRETYNYDDRYLATYTFRRDGSSNFGPENRWASFHSFAASWRFSNEKFIKSIAGKWLSNGKIRIGWGQTGNANIGAYKWGTTVTKFLVGQTSVAYRPTNIPNTSIKWETQEQTNIGLDLGLFNDKIGFTLDWYNKVSNDMLMPLQLPSYMGTQGNGSSRLNAPWGNYGKIKNTGFELAVNAHPIANKNFSWDTEFNISWNKNKLVGLSGTTNANIIGYSQWNDVVCVSNIGKPLYQFWGYQTDGVYKDFEDIKNSPKPKSYKEGALNKGTTVWPGDIKFKDISGPDGKPDGVIDDYDKTYIGNPQPKYTFGWTNTFRYKDFDLTLFVSGSVGNKVMNYLNISMSKMNNAWVNQSASVKNHAVLAPIDPNKDYSNGYKGNNANTVYNWYDDVDNIYVVNAGTNIPRLAIGDPAGNSSVISDRYVEDGSYLRMKNITLGYTLPKKYARYLHIESLRVYANIQNLFTITGYDGYDPEVGASTSDSQGYSFGVDNGRYPSPTVYSFGINLAF</sequence>
<dbReference type="Gene3D" id="2.170.130.10">
    <property type="entry name" value="TonB-dependent receptor, plug domain"/>
    <property type="match status" value="1"/>
</dbReference>
<feature type="domain" description="TonB-dependent receptor plug" evidence="8">
    <location>
        <begin position="130"/>
        <end position="260"/>
    </location>
</feature>
<evidence type="ECO:0000256" key="2">
    <source>
        <dbReference type="ARBA" id="ARBA00022448"/>
    </source>
</evidence>
<keyword evidence="2 7" id="KW-0813">Transport</keyword>
<dbReference type="NCBIfam" id="TIGR04056">
    <property type="entry name" value="OMP_RagA_SusC"/>
    <property type="match status" value="1"/>
</dbReference>
<dbReference type="Proteomes" id="UP000406735">
    <property type="component" value="Unassembled WGS sequence"/>
</dbReference>
<keyword evidence="9" id="KW-0675">Receptor</keyword>
<gene>
    <name evidence="9" type="ORF">F7D97_03925</name>
</gene>
<comment type="subcellular location">
    <subcellularLocation>
        <location evidence="1 7">Cell outer membrane</location>
        <topology evidence="1 7">Multi-pass membrane protein</topology>
    </subcellularLocation>
</comment>
<evidence type="ECO:0000256" key="3">
    <source>
        <dbReference type="ARBA" id="ARBA00022452"/>
    </source>
</evidence>
<dbReference type="Pfam" id="PF07715">
    <property type="entry name" value="Plug"/>
    <property type="match status" value="1"/>
</dbReference>
<dbReference type="InterPro" id="IPR012910">
    <property type="entry name" value="Plug_dom"/>
</dbReference>
<dbReference type="EMBL" id="VZCY01000030">
    <property type="protein sequence ID" value="MQN09099.1"/>
    <property type="molecule type" value="Genomic_DNA"/>
</dbReference>
<comment type="caution">
    <text evidence="9">The sequence shown here is derived from an EMBL/GenBank/DDBJ whole genome shotgun (WGS) entry which is preliminary data.</text>
</comment>
<evidence type="ECO:0000313" key="10">
    <source>
        <dbReference type="Proteomes" id="UP000406735"/>
    </source>
</evidence>
<dbReference type="InterPro" id="IPR023996">
    <property type="entry name" value="TonB-dep_OMP_SusC/RagA"/>
</dbReference>
<evidence type="ECO:0000256" key="4">
    <source>
        <dbReference type="ARBA" id="ARBA00022692"/>
    </source>
</evidence>
<accession>A0A6A7VRT7</accession>
<dbReference type="InterPro" id="IPR036942">
    <property type="entry name" value="Beta-barrel_TonB_sf"/>
</dbReference>
<dbReference type="InterPro" id="IPR039426">
    <property type="entry name" value="TonB-dep_rcpt-like"/>
</dbReference>
<dbReference type="Gene3D" id="2.60.40.1120">
    <property type="entry name" value="Carboxypeptidase-like, regulatory domain"/>
    <property type="match status" value="1"/>
</dbReference>
<dbReference type="Pfam" id="PF13715">
    <property type="entry name" value="CarbopepD_reg_2"/>
    <property type="match status" value="1"/>
</dbReference>
<dbReference type="NCBIfam" id="TIGR04057">
    <property type="entry name" value="SusC_RagA_signa"/>
    <property type="match status" value="1"/>
</dbReference>
<dbReference type="SUPFAM" id="SSF56935">
    <property type="entry name" value="Porins"/>
    <property type="match status" value="1"/>
</dbReference>
<evidence type="ECO:0000256" key="5">
    <source>
        <dbReference type="ARBA" id="ARBA00023136"/>
    </source>
</evidence>
<evidence type="ECO:0000313" key="9">
    <source>
        <dbReference type="EMBL" id="MQN09099.1"/>
    </source>
</evidence>
<organism evidence="9 10">
    <name type="scientific">Segatella copri</name>
    <dbReference type="NCBI Taxonomy" id="165179"/>
    <lineage>
        <taxon>Bacteria</taxon>
        <taxon>Pseudomonadati</taxon>
        <taxon>Bacteroidota</taxon>
        <taxon>Bacteroidia</taxon>
        <taxon>Bacteroidales</taxon>
        <taxon>Prevotellaceae</taxon>
        <taxon>Segatella</taxon>
    </lineage>
</organism>
<reference evidence="9 10" key="1">
    <citation type="submission" date="2019-09" db="EMBL/GenBank/DDBJ databases">
        <title>Distinct polysaccharide growth profiles of human intestinal Prevotella copri isolates.</title>
        <authorList>
            <person name="Fehlner-Peach H."/>
            <person name="Magnabosco C."/>
            <person name="Raghavan V."/>
            <person name="Scher J.U."/>
            <person name="Tett A."/>
            <person name="Cox L.M."/>
            <person name="Gottsegen C."/>
            <person name="Watters A."/>
            <person name="Wiltshire- Gordon J.D."/>
            <person name="Segata N."/>
            <person name="Bonneau R."/>
            <person name="Littman D.R."/>
        </authorList>
    </citation>
    <scope>NUCLEOTIDE SEQUENCE [LARGE SCALE GENOMIC DNA]</scope>
    <source>
        <strain evidence="10">iK21513</strain>
    </source>
</reference>
<dbReference type="InterPro" id="IPR037066">
    <property type="entry name" value="Plug_dom_sf"/>
</dbReference>
<dbReference type="Gene3D" id="2.40.170.20">
    <property type="entry name" value="TonB-dependent receptor, beta-barrel domain"/>
    <property type="match status" value="1"/>
</dbReference>
<dbReference type="InterPro" id="IPR008969">
    <property type="entry name" value="CarboxyPept-like_regulatory"/>
</dbReference>
<dbReference type="InterPro" id="IPR023997">
    <property type="entry name" value="TonB-dep_OMP_SusC/RagA_CS"/>
</dbReference>
<proteinExistence type="inferred from homology"/>
<protein>
    <submittedName>
        <fullName evidence="9">TonB-dependent receptor</fullName>
    </submittedName>
</protein>
<keyword evidence="4 7" id="KW-0812">Transmembrane</keyword>
<keyword evidence="5 7" id="KW-0472">Membrane</keyword>
<dbReference type="SUPFAM" id="SSF49464">
    <property type="entry name" value="Carboxypeptidase regulatory domain-like"/>
    <property type="match status" value="1"/>
</dbReference>
<keyword evidence="3 7" id="KW-1134">Transmembrane beta strand</keyword>
<evidence type="ECO:0000256" key="7">
    <source>
        <dbReference type="PROSITE-ProRule" id="PRU01360"/>
    </source>
</evidence>
<dbReference type="RefSeq" id="WP_153079572.1">
    <property type="nucleotide sequence ID" value="NZ_VZAU01000022.1"/>
</dbReference>
<comment type="similarity">
    <text evidence="7">Belongs to the TonB-dependent receptor family.</text>
</comment>
<evidence type="ECO:0000256" key="1">
    <source>
        <dbReference type="ARBA" id="ARBA00004571"/>
    </source>
</evidence>
<keyword evidence="6 7" id="KW-0998">Cell outer membrane</keyword>
<name>A0A6A7VRT7_9BACT</name>